<name>A0A1F4ZCY8_9BACT</name>
<accession>A0A1F4ZCY8</accession>
<evidence type="ECO:0000313" key="2">
    <source>
        <dbReference type="Proteomes" id="UP000177080"/>
    </source>
</evidence>
<dbReference type="EMBL" id="MEXN01000007">
    <property type="protein sequence ID" value="OGD03284.1"/>
    <property type="molecule type" value="Genomic_DNA"/>
</dbReference>
<proteinExistence type="predicted"/>
<dbReference type="STRING" id="1797259.A2989_00435"/>
<gene>
    <name evidence="1" type="ORF">A2989_00435</name>
</gene>
<reference evidence="1 2" key="1">
    <citation type="journal article" date="2016" name="Nat. Commun.">
        <title>Thousands of microbial genomes shed light on interconnected biogeochemical processes in an aquifer system.</title>
        <authorList>
            <person name="Anantharaman K."/>
            <person name="Brown C.T."/>
            <person name="Hug L.A."/>
            <person name="Sharon I."/>
            <person name="Castelle C.J."/>
            <person name="Probst A.J."/>
            <person name="Thomas B.C."/>
            <person name="Singh A."/>
            <person name="Wilkins M.J."/>
            <person name="Karaoz U."/>
            <person name="Brodie E.L."/>
            <person name="Williams K.H."/>
            <person name="Hubbard S.S."/>
            <person name="Banfield J.F."/>
        </authorList>
    </citation>
    <scope>NUCLEOTIDE SEQUENCE [LARGE SCALE GENOMIC DNA]</scope>
</reference>
<sequence>MASEWETLIERLREKQASLPPGHKDLLDISGIIQAILAEPLGGNRGHALYFLRNPDEKENVLANIRASASKLLGETIDSPPS</sequence>
<dbReference type="AlphaFoldDB" id="A0A1F4ZCY8"/>
<organism evidence="1 2">
    <name type="scientific">Candidatus Amesbacteria bacterium RIFCSPLOWO2_01_FULL_48_25</name>
    <dbReference type="NCBI Taxonomy" id="1797259"/>
    <lineage>
        <taxon>Bacteria</taxon>
        <taxon>Candidatus Amesiibacteriota</taxon>
    </lineage>
</organism>
<evidence type="ECO:0000313" key="1">
    <source>
        <dbReference type="EMBL" id="OGD03284.1"/>
    </source>
</evidence>
<protein>
    <submittedName>
        <fullName evidence="1">Uncharacterized protein</fullName>
    </submittedName>
</protein>
<comment type="caution">
    <text evidence="1">The sequence shown here is derived from an EMBL/GenBank/DDBJ whole genome shotgun (WGS) entry which is preliminary data.</text>
</comment>
<dbReference type="Proteomes" id="UP000177080">
    <property type="component" value="Unassembled WGS sequence"/>
</dbReference>